<dbReference type="InterPro" id="IPR003018">
    <property type="entry name" value="GAF"/>
</dbReference>
<dbReference type="SUPFAM" id="SSF46689">
    <property type="entry name" value="Homeodomain-like"/>
    <property type="match status" value="1"/>
</dbReference>
<evidence type="ECO:0000259" key="7">
    <source>
        <dbReference type="PROSITE" id="PS50112"/>
    </source>
</evidence>
<dbReference type="Pfam" id="PF00158">
    <property type="entry name" value="Sigma54_activat"/>
    <property type="match status" value="1"/>
</dbReference>
<dbReference type="InterPro" id="IPR025944">
    <property type="entry name" value="Sigma_54_int_dom_CS"/>
</dbReference>
<dbReference type="InterPro" id="IPR002197">
    <property type="entry name" value="HTH_Fis"/>
</dbReference>
<reference evidence="8 9" key="1">
    <citation type="submission" date="2020-07" db="EMBL/GenBank/DDBJ databases">
        <title>Alkalicella. sp. LB2 genome.</title>
        <authorList>
            <person name="Postec A."/>
            <person name="Quemeneur M."/>
        </authorList>
    </citation>
    <scope>NUCLEOTIDE SEQUENCE [LARGE SCALE GENOMIC DNA]</scope>
    <source>
        <strain evidence="8 9">LB2</strain>
    </source>
</reference>
<dbReference type="KEGG" id="acae:HYG86_10210"/>
<dbReference type="SUPFAM" id="SSF52540">
    <property type="entry name" value="P-loop containing nucleoside triphosphate hydrolases"/>
    <property type="match status" value="1"/>
</dbReference>
<gene>
    <name evidence="8" type="ORF">HYG86_10210</name>
</gene>
<dbReference type="SUPFAM" id="SSF55785">
    <property type="entry name" value="PYP-like sensor domain (PAS domain)"/>
    <property type="match status" value="1"/>
</dbReference>
<dbReference type="PROSITE" id="PS00688">
    <property type="entry name" value="SIGMA54_INTERACT_3"/>
    <property type="match status" value="1"/>
</dbReference>
<dbReference type="InterPro" id="IPR025662">
    <property type="entry name" value="Sigma_54_int_dom_ATP-bd_1"/>
</dbReference>
<dbReference type="InterPro" id="IPR003593">
    <property type="entry name" value="AAA+_ATPase"/>
</dbReference>
<dbReference type="Pfam" id="PF01590">
    <property type="entry name" value="GAF"/>
    <property type="match status" value="1"/>
</dbReference>
<dbReference type="GO" id="GO:0006355">
    <property type="term" value="P:regulation of DNA-templated transcription"/>
    <property type="evidence" value="ECO:0007669"/>
    <property type="project" value="InterPro"/>
</dbReference>
<dbReference type="InterPro" id="IPR027417">
    <property type="entry name" value="P-loop_NTPase"/>
</dbReference>
<dbReference type="PROSITE" id="PS50112">
    <property type="entry name" value="PAS"/>
    <property type="match status" value="1"/>
</dbReference>
<keyword evidence="3" id="KW-0805">Transcription regulation</keyword>
<evidence type="ECO:0000256" key="4">
    <source>
        <dbReference type="ARBA" id="ARBA00023125"/>
    </source>
</evidence>
<dbReference type="Gene3D" id="3.40.50.300">
    <property type="entry name" value="P-loop containing nucleotide triphosphate hydrolases"/>
    <property type="match status" value="1"/>
</dbReference>
<dbReference type="PRINTS" id="PR01590">
    <property type="entry name" value="HTHFIS"/>
</dbReference>
<dbReference type="InterPro" id="IPR009057">
    <property type="entry name" value="Homeodomain-like_sf"/>
</dbReference>
<keyword evidence="9" id="KW-1185">Reference proteome</keyword>
<dbReference type="PANTHER" id="PTHR32071:SF57">
    <property type="entry name" value="C4-DICARBOXYLATE TRANSPORT TRANSCRIPTIONAL REGULATORY PROTEIN DCTD"/>
    <property type="match status" value="1"/>
</dbReference>
<feature type="domain" description="Sigma-54 factor interaction" evidence="6">
    <location>
        <begin position="322"/>
        <end position="552"/>
    </location>
</feature>
<dbReference type="GO" id="GO:0005524">
    <property type="term" value="F:ATP binding"/>
    <property type="evidence" value="ECO:0007669"/>
    <property type="project" value="UniProtKB-KW"/>
</dbReference>
<dbReference type="InterPro" id="IPR000014">
    <property type="entry name" value="PAS"/>
</dbReference>
<dbReference type="Pfam" id="PF02954">
    <property type="entry name" value="HTH_8"/>
    <property type="match status" value="1"/>
</dbReference>
<dbReference type="CDD" id="cd00009">
    <property type="entry name" value="AAA"/>
    <property type="match status" value="1"/>
</dbReference>
<sequence length="628" mass="70417">MKMQKDYIVRSHVRCENYQVDKGMLYSSKIIQGEELDGRLINNSKLMQVASPFMEQLYDFVKGSNFFAILTDGDGCILKVIGDPEILEESYNLKMVPGAFMDEKSIGTNAMGTALEERCPVQVSGKEHFITAYHRWTCSGAPIRNPEGDIIGVLDLTGYSPLVHSHTLGMVVAAVHAIENIMNKENTNTKLSLAKQSMEAIINSIDDGILTVGPKGYIKVLNKKAQMVLGIEDDNFIGKEAEHYIENWSYIEEILKRDKKIVEEETYIRGKKSKLHCTISGYYILGAGRAQGYVCIFKEIQSARKLANKMYGKQAAYTFDKIIGRESSFIKIIENAKKISDSPSTVLILGESGTGKEVFAQAIHNASSRRDEAFVALNCGALPRNLIETELFGYEDGAFTGAKRGGRAGKFELADGGTLFLDEIGELPLEMQVNLLRVLEEGKLYRVGGSKEISVDVRIIAATNRDLKKDVEKGLFRKDLYYRLNVLTVKLPPLRERKGDIPLLADYFLTVKSLKLMKTPISLNEKFMDKFLAYNWPGNIRELENVIESIVNTPESVELPFEVKEDAKDVKQVVRTVEIDNLEELEKHTISRVLEKHQNNITTAAKALGIGRNTLYRKIEKFGIDAPK</sequence>
<keyword evidence="5" id="KW-0804">Transcription</keyword>
<dbReference type="PROSITE" id="PS00676">
    <property type="entry name" value="SIGMA54_INTERACT_2"/>
    <property type="match status" value="1"/>
</dbReference>
<dbReference type="Gene3D" id="1.10.10.60">
    <property type="entry name" value="Homeodomain-like"/>
    <property type="match status" value="1"/>
</dbReference>
<dbReference type="AlphaFoldDB" id="A0A7G9W8U4"/>
<evidence type="ECO:0000256" key="1">
    <source>
        <dbReference type="ARBA" id="ARBA00022741"/>
    </source>
</evidence>
<protein>
    <submittedName>
        <fullName evidence="8">Sigma 54-interacting transcriptional regulator</fullName>
    </submittedName>
</protein>
<dbReference type="Proteomes" id="UP000516160">
    <property type="component" value="Chromosome"/>
</dbReference>
<dbReference type="Gene3D" id="3.30.450.20">
    <property type="entry name" value="PAS domain"/>
    <property type="match status" value="1"/>
</dbReference>
<dbReference type="SMART" id="SM00382">
    <property type="entry name" value="AAA"/>
    <property type="match status" value="1"/>
</dbReference>
<evidence type="ECO:0000256" key="2">
    <source>
        <dbReference type="ARBA" id="ARBA00022840"/>
    </source>
</evidence>
<dbReference type="NCBIfam" id="TIGR00229">
    <property type="entry name" value="sensory_box"/>
    <property type="match status" value="1"/>
</dbReference>
<feature type="domain" description="PAS" evidence="7">
    <location>
        <begin position="194"/>
        <end position="239"/>
    </location>
</feature>
<dbReference type="FunFam" id="3.40.50.300:FF:000006">
    <property type="entry name" value="DNA-binding transcriptional regulator NtrC"/>
    <property type="match status" value="1"/>
</dbReference>
<name>A0A7G9W8U4_ALKCA</name>
<dbReference type="EMBL" id="CP058559">
    <property type="protein sequence ID" value="QNO15106.1"/>
    <property type="molecule type" value="Genomic_DNA"/>
</dbReference>
<keyword evidence="4" id="KW-0238">DNA-binding</keyword>
<accession>A0A7G9W8U4</accession>
<dbReference type="InterPro" id="IPR035965">
    <property type="entry name" value="PAS-like_dom_sf"/>
</dbReference>
<proteinExistence type="predicted"/>
<dbReference type="PROSITE" id="PS50045">
    <property type="entry name" value="SIGMA54_INTERACT_4"/>
    <property type="match status" value="1"/>
</dbReference>
<evidence type="ECO:0000256" key="3">
    <source>
        <dbReference type="ARBA" id="ARBA00023015"/>
    </source>
</evidence>
<dbReference type="InterPro" id="IPR002078">
    <property type="entry name" value="Sigma_54_int"/>
</dbReference>
<organism evidence="8 9">
    <name type="scientific">Alkalicella caledoniensis</name>
    <dbReference type="NCBI Taxonomy" id="2731377"/>
    <lineage>
        <taxon>Bacteria</taxon>
        <taxon>Bacillati</taxon>
        <taxon>Bacillota</taxon>
        <taxon>Clostridia</taxon>
        <taxon>Eubacteriales</taxon>
        <taxon>Proteinivoracaceae</taxon>
        <taxon>Alkalicella</taxon>
    </lineage>
</organism>
<evidence type="ECO:0000259" key="6">
    <source>
        <dbReference type="PROSITE" id="PS50045"/>
    </source>
</evidence>
<keyword evidence="2" id="KW-0067">ATP-binding</keyword>
<dbReference type="PANTHER" id="PTHR32071">
    <property type="entry name" value="TRANSCRIPTIONAL REGULATORY PROTEIN"/>
    <property type="match status" value="1"/>
</dbReference>
<dbReference type="InterPro" id="IPR058031">
    <property type="entry name" value="AAA_lid_NorR"/>
</dbReference>
<evidence type="ECO:0000256" key="5">
    <source>
        <dbReference type="ARBA" id="ARBA00023163"/>
    </source>
</evidence>
<dbReference type="GO" id="GO:0043565">
    <property type="term" value="F:sequence-specific DNA binding"/>
    <property type="evidence" value="ECO:0007669"/>
    <property type="project" value="InterPro"/>
</dbReference>
<evidence type="ECO:0000313" key="8">
    <source>
        <dbReference type="EMBL" id="QNO15106.1"/>
    </source>
</evidence>
<evidence type="ECO:0000313" key="9">
    <source>
        <dbReference type="Proteomes" id="UP000516160"/>
    </source>
</evidence>
<keyword evidence="1" id="KW-0547">Nucleotide-binding</keyword>
<dbReference type="SUPFAM" id="SSF55781">
    <property type="entry name" value="GAF domain-like"/>
    <property type="match status" value="1"/>
</dbReference>
<dbReference type="Gene3D" id="3.30.450.40">
    <property type="match status" value="1"/>
</dbReference>
<dbReference type="InterPro" id="IPR029016">
    <property type="entry name" value="GAF-like_dom_sf"/>
</dbReference>
<dbReference type="Pfam" id="PF25601">
    <property type="entry name" value="AAA_lid_14"/>
    <property type="match status" value="1"/>
</dbReference>
<dbReference type="PROSITE" id="PS00675">
    <property type="entry name" value="SIGMA54_INTERACT_1"/>
    <property type="match status" value="1"/>
</dbReference>
<dbReference type="Gene3D" id="1.10.8.60">
    <property type="match status" value="1"/>
</dbReference>
<dbReference type="InterPro" id="IPR025943">
    <property type="entry name" value="Sigma_54_int_dom_ATP-bd_2"/>
</dbReference>